<dbReference type="EMBL" id="JAWDEY010000006">
    <property type="protein sequence ID" value="KAK6590532.1"/>
    <property type="molecule type" value="Genomic_DNA"/>
</dbReference>
<reference evidence="1 2" key="1">
    <citation type="submission" date="2023-10" db="EMBL/GenBank/DDBJ databases">
        <title>Comparative genomics analysis reveals potential genetic determinants of host preference in Cryptosporidium xiaoi.</title>
        <authorList>
            <person name="Xiao L."/>
            <person name="Li J."/>
        </authorList>
    </citation>
    <scope>NUCLEOTIDE SEQUENCE [LARGE SCALE GENOMIC DNA]</scope>
    <source>
        <strain evidence="1 2">52996</strain>
    </source>
</reference>
<dbReference type="AlphaFoldDB" id="A0AAV9Y2Z3"/>
<proteinExistence type="predicted"/>
<dbReference type="Proteomes" id="UP001311799">
    <property type="component" value="Unassembled WGS sequence"/>
</dbReference>
<evidence type="ECO:0000313" key="2">
    <source>
        <dbReference type="Proteomes" id="UP001311799"/>
    </source>
</evidence>
<comment type="caution">
    <text evidence="1">The sequence shown here is derived from an EMBL/GenBank/DDBJ whole genome shotgun (WGS) entry which is preliminary data.</text>
</comment>
<protein>
    <submittedName>
        <fullName evidence="1">Uncharacterized protein</fullName>
    </submittedName>
</protein>
<organism evidence="1 2">
    <name type="scientific">Cryptosporidium xiaoi</name>
    <dbReference type="NCBI Taxonomy" id="659607"/>
    <lineage>
        <taxon>Eukaryota</taxon>
        <taxon>Sar</taxon>
        <taxon>Alveolata</taxon>
        <taxon>Apicomplexa</taxon>
        <taxon>Conoidasida</taxon>
        <taxon>Coccidia</taxon>
        <taxon>Eucoccidiorida</taxon>
        <taxon>Eimeriorina</taxon>
        <taxon>Cryptosporidiidae</taxon>
        <taxon>Cryptosporidium</taxon>
    </lineage>
</organism>
<evidence type="ECO:0000313" key="1">
    <source>
        <dbReference type="EMBL" id="KAK6590532.1"/>
    </source>
</evidence>
<keyword evidence="2" id="KW-1185">Reference proteome</keyword>
<gene>
    <name evidence="1" type="ORF">RS030_152346</name>
</gene>
<accession>A0AAV9Y2Z3</accession>
<sequence length="794" mass="92333">MNRIEKYINVIPNKLNIDWELLESDLSSKPKCFERIDKYIKYSNDPLSKSENVIVNLSKVFARLISIELQLYNTNNSCRRLGLFVSDSFGVLRNVDVYTTSKLIFSNIFSNPVNSISNLGKPKIDDQINSKMFSTGYFSETGFIDDVENIINNLKNTCDNITLWLIVPETTSFLNDLTLSTILEFFVDSIHFELQQKFIISKDLKISLIFILEHPLDSDISKSRNRPIVTTNQGISNIRITCINSKLLLSYSDVFISQVFDTILLRIDLSSINTCGTGFKYLTLFTQKNAYLSKFVERNFKQRKKCGNSEQNEYSDSEEGEVIDEHENIVSITFGEFCDYFFDELIDVIQLKILGKVPPQFNPTAVELLPLSSPVGRNPIKVVSSIRDSLSSESILLGKKDIPNFALIPNLKLVSEESECRLFKIEKKINVHNEFIETTSVRAPFNLSIINRDPIIPFPVSRAFDYEDKVRSTCYIEYSIIENNMYSLQSECFGELLIKIKDKIKLDIYVNCNKLLKQNIEMKNQSLNQKENIFRTSLFNLRENKRISEEITTIFSSIPSLFTQLNQNLADDFKTRSENDDLDFFKYENLEQERIHLECNFKMKSARVVDILFTKEKWGYDRRLALECFFVSFPIKANVRLNKGFIINTGLIVDNIELFFQIILKKINIFQNLPDNIGISNQDINYLIENRSFVKKYTPKIFWLSLNIFVHSLKHVSREYCRIFYILNNRNFELQNNILLPKSNENNRKVIDKLYSSDLIHIKNIYLNYNAISFTNVLEIGDTQILENKKLNYE</sequence>
<name>A0AAV9Y2Z3_9CRYT</name>